<dbReference type="EMBL" id="JARTCD010000073">
    <property type="protein sequence ID" value="KAJ8653682.1"/>
    <property type="molecule type" value="Genomic_DNA"/>
</dbReference>
<evidence type="ECO:0000313" key="4">
    <source>
        <dbReference type="EMBL" id="KAJ8653682.1"/>
    </source>
</evidence>
<dbReference type="Pfam" id="PF05042">
    <property type="entry name" value="Caleosin"/>
    <property type="match status" value="1"/>
</dbReference>
<feature type="compositionally biased region" description="Low complexity" evidence="2">
    <location>
        <begin position="211"/>
        <end position="221"/>
    </location>
</feature>
<accession>A0AAD7UUG2</accession>
<feature type="region of interest" description="Disordered" evidence="2">
    <location>
        <begin position="210"/>
        <end position="230"/>
    </location>
</feature>
<dbReference type="GeneID" id="83218007"/>
<dbReference type="GO" id="GO:0004497">
    <property type="term" value="F:monooxygenase activity"/>
    <property type="evidence" value="ECO:0007669"/>
    <property type="project" value="TreeGrafter"/>
</dbReference>
<dbReference type="PANTHER" id="PTHR31495:SF0">
    <property type="entry name" value="BINDING PROTEIN CALEOSIN, PUTATIVE (AFU_ORTHOLOGUE AFUA_5G13750)-RELATED"/>
    <property type="match status" value="1"/>
</dbReference>
<dbReference type="GO" id="GO:0005509">
    <property type="term" value="F:calcium ion binding"/>
    <property type="evidence" value="ECO:0007669"/>
    <property type="project" value="TreeGrafter"/>
</dbReference>
<evidence type="ECO:0000256" key="1">
    <source>
        <dbReference type="ARBA" id="ARBA00006765"/>
    </source>
</evidence>
<keyword evidence="5" id="KW-1185">Reference proteome</keyword>
<organism evidence="4 5">
    <name type="scientific">Lichtheimia ornata</name>
    <dbReference type="NCBI Taxonomy" id="688661"/>
    <lineage>
        <taxon>Eukaryota</taxon>
        <taxon>Fungi</taxon>
        <taxon>Fungi incertae sedis</taxon>
        <taxon>Mucoromycota</taxon>
        <taxon>Mucoromycotina</taxon>
        <taxon>Mucoromycetes</taxon>
        <taxon>Mucorales</taxon>
        <taxon>Lichtheimiaceae</taxon>
        <taxon>Lichtheimia</taxon>
    </lineage>
</organism>
<keyword evidence="3" id="KW-1133">Transmembrane helix</keyword>
<sequence>MIPITGVAAERSQQNRAAVDRRSSLETHNVAFRRHTRFWDRTNKGYITPIDTATGFMNLGYSVFFSLTFGTFFSVLVAYATHSSWIPDPRCRINVNNLARSKRRRAKRSSLYDEYGNFDANNFDQLFDKYAQWDLSGNSITLSEVLQMASEQGSYGVSPTAWSRAVVEWCALYLLIGRGGAFQKDDIRAAFDGSLFFKLRETRRPTIKGLASSSSSAAGASNNTHGAIHPTDFARMLPQGAVRTLEKQLNAALDTLPRSTLSMIESHFHNWVPGGGSGSGHDDAMHHTRLVEWGDDEFGGSTGSSNSNASSPSLVASTRRRSTLQEQRLTGTKYFSLDNQSFALTGVQGYHGTTSSSYTSDEDTSVSTPETENSTLPMVMLSGLCPDGMDYYRDTPIKDWIGDSALAGVARSAKEALPPPPTNMMQPNRKVDLMADLHDSQDVTLMEPTILSGVMVQKADYGIPSEKATMDDLHAMSPLSSFLRQHDEDSMTSSRLMDNDITFKSGLTGVRYDEASMNEEPVALSGLLRHDDTFTLSTDNVVEHNKQSTTTTTFEPVTLSGLRVDDVDGGTRSGFVEAPVDMLSHPKTPPEAMEPIALTGLLSSKDDGSSFFVQEPSSDLAFKKDKVIDLEPVKLSGLAANTIANEFTPFVQEPEQDVVFDKKREIDIEPVTLSGLRQEHDSFIPFVQEPREDTTTKVVDIEPISLTGLRMDDDDGSFTPFVKEPANNNDTKIHVMDMEPVQLTGLRSDEAYSTFVQEPKVEPVSLSGLQSKDDVAMATTVVLTGLRENVGSASFVEEPAHDELKTSADDLLDAVDLPCLRTGLDTEYLGFVDVPSDYEPKAPVDVVPVTLACLRTGPAATTEHAAFVAEPLDYEPKSPPTNLDKVVMSCLRDNDDANYASFVEAPLGLEKEPVDLDECAKPVPLSCLRADVGYADFVDEALANKIEKEPIDLDECVKPVPMHGLRSDAGYAEFVNAVGYERDVEPVTLEVPAFQCLRSKNSEYLGFVSEPQDYKKAMHVPLEPPSTAFLQSDMDNLGFVEAPATIEQKQYDMEVLGQQMDHLSLSGLSKEVGMETGRHGDDDELKSPKEESADPILLSGLQHQGESIKESIMEILPTVQLPWEESEMPMMKFVPEEIALTGMSQQQQIEVPLKNWLNIGSLVGVTANKEMSLYEAPVEMPKEDVVEEVDLEQYRCAIPLSGVSDSELTTSLKNWLNMEALPGTLGSIVSIYESPATTMPDDYIQPSLDMDDGRSPMLGMITSDDKTLKNWLNMGALSGTVASGLLYEQPIDTKDEPPKLKKSELKQLRKPVPLPGIKNENVHLKNWLNTSALPGIRTTESSRFIYGNPGDDIPTDYIQVQEDMQQELTSLSGTIADIPKAPLKNWLSIGDLPGIQKDNTMIRLYEEAHELEPADYVEPTSLDMEGDIKLTGVVENEDTISEDDAARRSSMEDTMHSEDEHSITTSETSHGPVPPLFTSPKPKQQLSNEEWSAMKEIIEQKEE</sequence>
<dbReference type="PANTHER" id="PTHR31495">
    <property type="entry name" value="PEROXYGENASE 3-RELATED"/>
    <property type="match status" value="1"/>
</dbReference>
<dbReference type="Proteomes" id="UP001234581">
    <property type="component" value="Unassembled WGS sequence"/>
</dbReference>
<dbReference type="InterPro" id="IPR007736">
    <property type="entry name" value="Caleosin-related"/>
</dbReference>
<comment type="caution">
    <text evidence="4">The sequence shown here is derived from an EMBL/GenBank/DDBJ whole genome shotgun (WGS) entry which is preliminary data.</text>
</comment>
<gene>
    <name evidence="4" type="ORF">O0I10_010604</name>
</gene>
<feature type="compositionally biased region" description="Basic and acidic residues" evidence="2">
    <location>
        <begin position="1444"/>
        <end position="1462"/>
    </location>
</feature>
<reference evidence="4 5" key="1">
    <citation type="submission" date="2023-03" db="EMBL/GenBank/DDBJ databases">
        <title>Genome sequence of Lichtheimia ornata CBS 291.66.</title>
        <authorList>
            <person name="Mohabir J.T."/>
            <person name="Shea T.P."/>
            <person name="Kurbessoian T."/>
            <person name="Berby B."/>
            <person name="Fontaine J."/>
            <person name="Livny J."/>
            <person name="Gnirke A."/>
            <person name="Stajich J.E."/>
            <person name="Cuomo C.A."/>
        </authorList>
    </citation>
    <scope>NUCLEOTIDE SEQUENCE [LARGE SCALE GENOMIC DNA]</scope>
    <source>
        <strain evidence="4">CBS 291.66</strain>
    </source>
</reference>
<keyword evidence="3" id="KW-0812">Transmembrane</keyword>
<proteinExistence type="inferred from homology"/>
<evidence type="ECO:0000313" key="5">
    <source>
        <dbReference type="Proteomes" id="UP001234581"/>
    </source>
</evidence>
<evidence type="ECO:0000256" key="2">
    <source>
        <dbReference type="SAM" id="MobiDB-lite"/>
    </source>
</evidence>
<feature type="compositionally biased region" description="Low complexity" evidence="2">
    <location>
        <begin position="303"/>
        <end position="317"/>
    </location>
</feature>
<comment type="similarity">
    <text evidence="1">Belongs to the caleosin family.</text>
</comment>
<dbReference type="RefSeq" id="XP_058338596.1">
    <property type="nucleotide sequence ID" value="XM_058490583.1"/>
</dbReference>
<protein>
    <submittedName>
        <fullName evidence="4">Uncharacterized protein</fullName>
    </submittedName>
</protein>
<keyword evidence="3" id="KW-0472">Membrane</keyword>
<feature type="transmembrane region" description="Helical" evidence="3">
    <location>
        <begin position="59"/>
        <end position="80"/>
    </location>
</feature>
<feature type="region of interest" description="Disordered" evidence="2">
    <location>
        <begin position="1437"/>
        <end position="1488"/>
    </location>
</feature>
<feature type="region of interest" description="Disordered" evidence="2">
    <location>
        <begin position="353"/>
        <end position="372"/>
    </location>
</feature>
<feature type="region of interest" description="Disordered" evidence="2">
    <location>
        <begin position="294"/>
        <end position="327"/>
    </location>
</feature>
<evidence type="ECO:0000256" key="3">
    <source>
        <dbReference type="SAM" id="Phobius"/>
    </source>
</evidence>
<name>A0AAD7UUG2_9FUNG</name>